<feature type="compositionally biased region" description="Polar residues" evidence="1">
    <location>
        <begin position="1"/>
        <end position="12"/>
    </location>
</feature>
<organism evidence="2 3">
    <name type="scientific">Streptomyces dysideae</name>
    <dbReference type="NCBI Taxonomy" id="909626"/>
    <lineage>
        <taxon>Bacteria</taxon>
        <taxon>Bacillati</taxon>
        <taxon>Actinomycetota</taxon>
        <taxon>Actinomycetes</taxon>
        <taxon>Kitasatosporales</taxon>
        <taxon>Streptomycetaceae</taxon>
        <taxon>Streptomyces</taxon>
    </lineage>
</organism>
<dbReference type="AlphaFoldDB" id="A0A101UU60"/>
<protein>
    <submittedName>
        <fullName evidence="2">Uncharacterized protein</fullName>
    </submittedName>
</protein>
<proteinExistence type="predicted"/>
<evidence type="ECO:0000313" key="2">
    <source>
        <dbReference type="EMBL" id="KUO16930.1"/>
    </source>
</evidence>
<dbReference type="Proteomes" id="UP000053260">
    <property type="component" value="Unassembled WGS sequence"/>
</dbReference>
<keyword evidence="3" id="KW-1185">Reference proteome</keyword>
<evidence type="ECO:0000313" key="3">
    <source>
        <dbReference type="Proteomes" id="UP000053260"/>
    </source>
</evidence>
<comment type="caution">
    <text evidence="2">The sequence shown here is derived from an EMBL/GenBank/DDBJ whole genome shotgun (WGS) entry which is preliminary data.</text>
</comment>
<evidence type="ECO:0000256" key="1">
    <source>
        <dbReference type="SAM" id="MobiDB-lite"/>
    </source>
</evidence>
<name>A0A101UU60_9ACTN</name>
<reference evidence="2 3" key="1">
    <citation type="submission" date="2015-10" db="EMBL/GenBank/DDBJ databases">
        <title>Draft genome sequence of Streptomyces sp. RV15, isolated from a marine sponge.</title>
        <authorList>
            <person name="Ruckert C."/>
            <person name="Abdelmohsen U.R."/>
            <person name="Winkler A."/>
            <person name="Hentschel U."/>
            <person name="Kalinowski J."/>
            <person name="Kampfer P."/>
            <person name="Glaeser S."/>
        </authorList>
    </citation>
    <scope>NUCLEOTIDE SEQUENCE [LARGE SCALE GENOMIC DNA]</scope>
    <source>
        <strain evidence="2 3">RV15</strain>
    </source>
</reference>
<dbReference type="STRING" id="909626.AQJ91_33465"/>
<dbReference type="RefSeq" id="WP_067029112.1">
    <property type="nucleotide sequence ID" value="NZ_KQ949101.1"/>
</dbReference>
<gene>
    <name evidence="2" type="ORF">AQJ91_33465</name>
</gene>
<accession>A0A101UU60</accession>
<feature type="region of interest" description="Disordered" evidence="1">
    <location>
        <begin position="109"/>
        <end position="169"/>
    </location>
</feature>
<feature type="region of interest" description="Disordered" evidence="1">
    <location>
        <begin position="1"/>
        <end position="20"/>
    </location>
</feature>
<sequence>MTQAWGSGNATGLRSPARFTARTPKKTVSFDRSTSWVVTSPTGMTWVRQVPVLLARLVDADVLVLVGEVGRFGETGGRVAAFEERDVVAAAAVAVAAVDDADAHAGGVVVGESPTKRDSWRVGESFSPPTERRIAACSGVSEEGTPSCPRAPPPPYRRSLTPPRSPPSR</sequence>
<dbReference type="EMBL" id="LMXB01000082">
    <property type="protein sequence ID" value="KUO16930.1"/>
    <property type="molecule type" value="Genomic_DNA"/>
</dbReference>